<evidence type="ECO:0000256" key="1">
    <source>
        <dbReference type="ARBA" id="ARBA00022737"/>
    </source>
</evidence>
<accession>A0A6P9A811</accession>
<proteinExistence type="predicted"/>
<evidence type="ECO:0000259" key="5">
    <source>
        <dbReference type="PROSITE" id="PS50021"/>
    </source>
</evidence>
<dbReference type="GO" id="GO:0005737">
    <property type="term" value="C:cytoplasm"/>
    <property type="evidence" value="ECO:0007669"/>
    <property type="project" value="UniProtKB-ARBA"/>
</dbReference>
<dbReference type="GeneID" id="117652706"/>
<dbReference type="Gene3D" id="1.10.418.10">
    <property type="entry name" value="Calponin-like domain"/>
    <property type="match status" value="2"/>
</dbReference>
<keyword evidence="6" id="KW-1185">Reference proteome</keyword>
<dbReference type="RefSeq" id="XP_034253690.1">
    <property type="nucleotide sequence ID" value="XM_034397799.1"/>
</dbReference>
<evidence type="ECO:0000313" key="6">
    <source>
        <dbReference type="Proteomes" id="UP000515158"/>
    </source>
</evidence>
<dbReference type="SUPFAM" id="SSF47576">
    <property type="entry name" value="Calponin-homology domain, CH-domain"/>
    <property type="match status" value="1"/>
</dbReference>
<dbReference type="Proteomes" id="UP000515158">
    <property type="component" value="Unplaced"/>
</dbReference>
<reference evidence="7" key="1">
    <citation type="submission" date="2025-08" db="UniProtKB">
        <authorList>
            <consortium name="RefSeq"/>
        </authorList>
    </citation>
    <scope>IDENTIFICATION</scope>
    <source>
        <tissue evidence="7">Total insect</tissue>
    </source>
</reference>
<evidence type="ECO:0000256" key="2">
    <source>
        <dbReference type="ARBA" id="ARBA00023203"/>
    </source>
</evidence>
<feature type="region of interest" description="Disordered" evidence="4">
    <location>
        <begin position="1665"/>
        <end position="1700"/>
    </location>
</feature>
<dbReference type="InterPro" id="IPR001715">
    <property type="entry name" value="CH_dom"/>
</dbReference>
<name>A0A6P9A811_THRPL</name>
<protein>
    <submittedName>
        <fullName evidence="7">Dystrophin, isoforms A/C/F/G/H-like</fullName>
    </submittedName>
</protein>
<dbReference type="InterPro" id="IPR018159">
    <property type="entry name" value="Spectrin/alpha-actinin"/>
</dbReference>
<dbReference type="Pfam" id="PF00435">
    <property type="entry name" value="Spectrin"/>
    <property type="match status" value="6"/>
</dbReference>
<dbReference type="PROSITE" id="PS00020">
    <property type="entry name" value="ACTININ_2"/>
    <property type="match status" value="1"/>
</dbReference>
<feature type="coiled-coil region" evidence="3">
    <location>
        <begin position="1006"/>
        <end position="1043"/>
    </location>
</feature>
<feature type="coiled-coil region" evidence="3">
    <location>
        <begin position="1361"/>
        <end position="1388"/>
    </location>
</feature>
<evidence type="ECO:0000313" key="7">
    <source>
        <dbReference type="RefSeq" id="XP_034253690.1"/>
    </source>
</evidence>
<feature type="region of interest" description="Disordered" evidence="4">
    <location>
        <begin position="1910"/>
        <end position="1951"/>
    </location>
</feature>
<keyword evidence="3" id="KW-0175">Coiled coil</keyword>
<dbReference type="CDD" id="cd21186">
    <property type="entry name" value="CH_DMD-like_rpt1"/>
    <property type="match status" value="1"/>
</dbReference>
<feature type="region of interest" description="Disordered" evidence="4">
    <location>
        <begin position="624"/>
        <end position="644"/>
    </location>
</feature>
<dbReference type="InParanoid" id="A0A6P9A811"/>
<dbReference type="FunCoup" id="A0A6P9A811">
    <property type="interactions" value="326"/>
</dbReference>
<feature type="domain" description="Calponin-homology (CH)" evidence="5">
    <location>
        <begin position="11"/>
        <end position="115"/>
    </location>
</feature>
<feature type="coiled-coil region" evidence="3">
    <location>
        <begin position="552"/>
        <end position="579"/>
    </location>
</feature>
<feature type="coiled-coil region" evidence="3">
    <location>
        <begin position="2208"/>
        <end position="2255"/>
    </location>
</feature>
<keyword evidence="1" id="KW-0677">Repeat</keyword>
<dbReference type="Gene3D" id="1.20.58.60">
    <property type="match status" value="11"/>
</dbReference>
<feature type="coiled-coil region" evidence="3">
    <location>
        <begin position="910"/>
        <end position="944"/>
    </location>
</feature>
<keyword evidence="2" id="KW-0009">Actin-binding</keyword>
<sequence>MEGVYVDEREDVQKKTFAKWVNSQLVKRNLPPIGDLFQDLQDGNHLLTLLEILTGKEYKREKGKMRVHHLNNVNKALQILEQNNVKLVNISSNDIVDGSPKLTLGLVWSIILHWQVHYHLKDLMSELQQTNLEKTLLAWCRQNTQNYPGVDIKNFSTSWSDGLAFSALIHRWHSELFQFPAISKMHPNARLEYAFRMAQELHGIERLLDPEDVNTSQPDKKSIMMYVMCLFQSLPHSEVDADCLDFSIHSDNSSLASPVVELRSPDAFSAGMLGVPTSRPLSMATNVSVELSGYQRALEDVLTWLLEAEDRLTNAPPTTGSLHQIKEQFYTHEEFLLELARHQNGVRSVLEEGTHIIQEGGLSRDEEDEVRIQMKLLNSRWEDLRVKAMERQTKIHEVLMQKQQEELDSFRQWLTVTEDRISRMAKMGPTHADLMRQIEQHPILHADLKKQDALVEELSHMVVVVDDNSPDSDGVSHMEDQMTALSERWSHILKWTQERWQRLQEVNNAWADVSGRCVLLQVWLDSKEKLLKGMEADPAFEIGQVLERIKTLQTARREMDAQQSSLENLQEETTELDSKLSPGWTAEIQEKIETIQDKWEALSQIIEVQAQRICNSGFEFNLHGGTTEEKDTSAASEPKRRRTGTVKKVKFESSLDQLNTFMERTDQLVEQVTANIKDIPAELQQKLDEISVEITVRQTDLQKLIRLGQELAIEMQADGADDMSVYNEQQKWMDAEQRMIHLSSKVQATCQAAQYHQDVTTVKSELSAISGLLDGHRKWLEKIDSSSKASSPSVLADQMRVKLKSMRSHDDRLLRLKQITQQISENDQTDQQLIQQVTDLGDNWTHLQQRYVDHQTKLSGGSGFAAEKEEAADVVMKQLKSPSPAMKKISDWVNSAESNLLSDHVVLADLAAMEEQLKRFQDLKNELEKNEKLLDKLSKEAEGEDFVELSTRCSDIKAILHERQSKLQPYIDTMRQFSEEVAGLTAWLQDVESFLQAEKQLPVGDLATLEAQLEQSNALQDDIETLERNVQNISASLSKLKESATDSFASQLSSKHEALMKKWGNAVEGAKKHNVSLKNVHGKSQSVISGIEEFSTWLAALEKEVPTVGNASSSAELFQLKGRYQSLKQKVENRTESFRQLNETGNDLMLSSEGPSVQELARRFTQLNAKWTEVTDIIFEKFRVLQDASHQYGEFKALVAQEMDWLDKLEKRLRKSPKSAADAEEISEELDDLENYIRNHPDARLARIQEIGRALEEDGVMSEMVKAEVAAATNRWNQLSQQARDRTVLLEVSAAEAQESEGQILELQDWLTHVDALITARLQNDIFADDLPDDDQRLVDEFETQSNTLAEMSEQVASYEKSGKQEAASRLREQMQLLEKRFKEVQERFKQFHSSSSDLEPRLTRVLRELRGVEEATCLLDIASDDLEGIEGQLKHCMRFYCTLSDLKGEVETIIKKGRDMVNDSNTTDPEKLNSKLDSLKDLYNKLGSQIAESKQALENAQELSLGMHRDIPALNEWMDMVESELDEREALPMARRDLESERAFLKHCLQELLEEEVPQWETMRDRVRSSYKTFSSICDPVYLEVLQERVSDVMRRWDQVIERATLTRTTVEGLEQVSNHSPGLNQSQVSSCDAGIPSESAIVGIGNPAFEDLDDSLPSINFAEELSGKEDGPRINKSERTFRENTSRVPQKHSDEADDTFRLAKDSSLFSRVSDNNLTSSDVGELCYHEPREQKLQMVEVKALEIIKSVVTAVEPMEVYPSSSCHVGPQTVEMVEIPEDTEESAPDTDSDSPALTRRISPLPVHVKSFSEILLKGKGEKPVPFPRNTESAKPIQVVEVKPDETAPLCLEMTDRVNRTEETTVTAWRFNDSKDGLAQSTPEIVKDAGPKLTLRKEVEVSKTYQLIGNYSSDSEEKNQQRLKSLTKHSDGSEAMTSASTSRIVPRRGKRTVTQYPEERLTEEGNWDHIKRVKTESIRDAEDWDRDSFYGSDKETDDVVEFSDNDSIVAAVTSHAIIETSEDDISSSDDEDPAFYNQTAVGKASLSGQGKVVDVNDSNRTGEFEKHVDEALKTPRVSTSVDFKSADKDVANFETEAQHMLERMDQMLLVVRNINQQTDPTHRLETLENEIVALAPDAATLISRGDGLVLVVHASDPEKAELLKRTSLDRLRSKWSQVMSETEVRKTEAQRAEVTLREMNKLIREVDSWLPNVKRKLQHANNDEEQLQALQGEVSEKEKMMRQLSELAAELDIQQASDAASEKLKPLTTRWEELQEELLRFQKNHKHDKVVDVSGANAASDFVVQVNKVRESTSSVSRQLSAHPLGGRDYEAFPVQEEALKAVRETLASIKPQVEKVESERDSVIRLASSPDVAGQVRRVLDKLREEWSQVNRSYAERHSRWLSAQEVWMNIQSESKQFSEWLDTAESVINEWKNSDLPIDVAKVKQKDLEKQVTVKHRMMNNLSSTCRDVTGRLGPDQDPFSREMSLKVDELRKRWQAVLAELTAQRDKIAATISPTKDAARGAQEAAQACLDRVAYLLTSAANPSDDTSLSVRLSMVKARDSELQKHRRDAEALKRNNPAVQLANIEAAMAKASTGLSEHREYLESKLSALRRFTGQLDAVIAWVMEIKTRINISKDLSEPDRGRVIENIMTNVYDRDVEVTDVLENYNNLEKECEGAKQPVSVELQEKVRKLREDWNYVKNRGEPCAVSALPLAAEAAVPPARELLMEMSICDEIVTI</sequence>
<dbReference type="SMART" id="SM00150">
    <property type="entry name" value="SPEC"/>
    <property type="match status" value="13"/>
</dbReference>
<organism evidence="7">
    <name type="scientific">Thrips palmi</name>
    <name type="common">Melon thrips</name>
    <dbReference type="NCBI Taxonomy" id="161013"/>
    <lineage>
        <taxon>Eukaryota</taxon>
        <taxon>Metazoa</taxon>
        <taxon>Ecdysozoa</taxon>
        <taxon>Arthropoda</taxon>
        <taxon>Hexapoda</taxon>
        <taxon>Insecta</taxon>
        <taxon>Pterygota</taxon>
        <taxon>Neoptera</taxon>
        <taxon>Paraneoptera</taxon>
        <taxon>Thysanoptera</taxon>
        <taxon>Terebrantia</taxon>
        <taxon>Thripoidea</taxon>
        <taxon>Thripidae</taxon>
        <taxon>Thrips</taxon>
    </lineage>
</organism>
<feature type="domain" description="Calponin-homology (CH)" evidence="5">
    <location>
        <begin position="130"/>
        <end position="235"/>
    </location>
</feature>
<dbReference type="InterPro" id="IPR001589">
    <property type="entry name" value="Actinin_actin-bd_CS"/>
</dbReference>
<dbReference type="PANTHER" id="PTHR11915">
    <property type="entry name" value="SPECTRIN/FILAMIN RELATED CYTOSKELETAL PROTEIN"/>
    <property type="match status" value="1"/>
</dbReference>
<feature type="coiled-coil region" evidence="3">
    <location>
        <begin position="1477"/>
        <end position="1504"/>
    </location>
</feature>
<dbReference type="CDD" id="cd00176">
    <property type="entry name" value="SPEC"/>
    <property type="match status" value="4"/>
</dbReference>
<evidence type="ECO:0000256" key="3">
    <source>
        <dbReference type="SAM" id="Coils"/>
    </source>
</evidence>
<gene>
    <name evidence="7" type="primary">LOC117652706</name>
</gene>
<dbReference type="OrthoDB" id="10057795at2759"/>
<dbReference type="Pfam" id="PF00307">
    <property type="entry name" value="CH"/>
    <property type="match status" value="2"/>
</dbReference>
<dbReference type="GO" id="GO:0003779">
    <property type="term" value="F:actin binding"/>
    <property type="evidence" value="ECO:0007669"/>
    <property type="project" value="UniProtKB-KW"/>
</dbReference>
<dbReference type="FunFam" id="1.20.58.60:FF:000075">
    <property type="entry name" value="utrophin isoform X1"/>
    <property type="match status" value="1"/>
</dbReference>
<dbReference type="InterPro" id="IPR036872">
    <property type="entry name" value="CH_dom_sf"/>
</dbReference>
<evidence type="ECO:0000256" key="4">
    <source>
        <dbReference type="SAM" id="MobiDB-lite"/>
    </source>
</evidence>
<feature type="compositionally biased region" description="Basic and acidic residues" evidence="4">
    <location>
        <begin position="1667"/>
        <end position="1700"/>
    </location>
</feature>
<dbReference type="KEGG" id="tpal:117652706"/>
<dbReference type="InterPro" id="IPR002017">
    <property type="entry name" value="Spectrin_repeat"/>
</dbReference>
<dbReference type="SUPFAM" id="SSF46966">
    <property type="entry name" value="Spectrin repeat"/>
    <property type="match status" value="10"/>
</dbReference>
<dbReference type="SMART" id="SM00033">
    <property type="entry name" value="CH"/>
    <property type="match status" value="2"/>
</dbReference>
<dbReference type="PROSITE" id="PS50021">
    <property type="entry name" value="CH"/>
    <property type="match status" value="2"/>
</dbReference>